<dbReference type="EMBL" id="PZQS01000001">
    <property type="protein sequence ID" value="PVD38694.1"/>
    <property type="molecule type" value="Genomic_DNA"/>
</dbReference>
<comment type="caution">
    <text evidence="1">The sequence shown here is derived from an EMBL/GenBank/DDBJ whole genome shotgun (WGS) entry which is preliminary data.</text>
</comment>
<dbReference type="OrthoDB" id="6365503at2759"/>
<evidence type="ECO:0000313" key="1">
    <source>
        <dbReference type="EMBL" id="PVD38694.1"/>
    </source>
</evidence>
<organism evidence="1 2">
    <name type="scientific">Pomacea canaliculata</name>
    <name type="common">Golden apple snail</name>
    <dbReference type="NCBI Taxonomy" id="400727"/>
    <lineage>
        <taxon>Eukaryota</taxon>
        <taxon>Metazoa</taxon>
        <taxon>Spiralia</taxon>
        <taxon>Lophotrochozoa</taxon>
        <taxon>Mollusca</taxon>
        <taxon>Gastropoda</taxon>
        <taxon>Caenogastropoda</taxon>
        <taxon>Architaenioglossa</taxon>
        <taxon>Ampullarioidea</taxon>
        <taxon>Ampullariidae</taxon>
        <taxon>Pomacea</taxon>
    </lineage>
</organism>
<keyword evidence="2" id="KW-1185">Reference proteome</keyword>
<sequence length="310" mass="35504">MRPLDELRPDAYAELRDITLFANNSKYQFNMLESAGFHTVSTHEDSEMDCSGLRQKRLHTDVDDCDECSPISKRINRLQIEVQRIAEDTRNHQQQHHSACGFSVTTAEQSASWQTILPPSYVDECHKRTEEHNTQEELPHQCYTAEQINPMSSSTETMVPFNSQFMYSSPVSHGTEQRYSHSLSRILNIPEQFCQYSCESTEEQLQCSLASCRSQSSPEHQHLSSSEGYSLEIQHPFPSQSSAEVSVQQMSESSDVGMTSGVDRCLVEGYSPDLDEAENPHYFQINQMLFDAHCLRIKRFYSHRTQQNSV</sequence>
<gene>
    <name evidence="1" type="ORF">C0Q70_01314</name>
</gene>
<dbReference type="Proteomes" id="UP000245119">
    <property type="component" value="Linkage Group LG1"/>
</dbReference>
<protein>
    <submittedName>
        <fullName evidence="1">Uncharacterized protein</fullName>
    </submittedName>
</protein>
<accession>A0A2T7PZ49</accession>
<evidence type="ECO:0000313" key="2">
    <source>
        <dbReference type="Proteomes" id="UP000245119"/>
    </source>
</evidence>
<dbReference type="AlphaFoldDB" id="A0A2T7PZ49"/>
<proteinExistence type="predicted"/>
<name>A0A2T7PZ49_POMCA</name>
<reference evidence="1 2" key="1">
    <citation type="submission" date="2018-04" db="EMBL/GenBank/DDBJ databases">
        <title>The genome of golden apple snail Pomacea canaliculata provides insight into stress tolerance and invasive adaptation.</title>
        <authorList>
            <person name="Liu C."/>
            <person name="Liu B."/>
            <person name="Ren Y."/>
            <person name="Zhang Y."/>
            <person name="Wang H."/>
            <person name="Li S."/>
            <person name="Jiang F."/>
            <person name="Yin L."/>
            <person name="Zhang G."/>
            <person name="Qian W."/>
            <person name="Fan W."/>
        </authorList>
    </citation>
    <scope>NUCLEOTIDE SEQUENCE [LARGE SCALE GENOMIC DNA]</scope>
    <source>
        <strain evidence="1">SZHN2017</strain>
        <tissue evidence="1">Muscle</tissue>
    </source>
</reference>